<dbReference type="InterPro" id="IPR050117">
    <property type="entry name" value="MAPK"/>
</dbReference>
<feature type="non-terminal residue" evidence="10">
    <location>
        <position position="272"/>
    </location>
</feature>
<keyword evidence="5 10" id="KW-0418">Kinase</keyword>
<dbReference type="InterPro" id="IPR000719">
    <property type="entry name" value="Prot_kinase_dom"/>
</dbReference>
<keyword evidence="11" id="KW-1185">Reference proteome</keyword>
<dbReference type="EMBL" id="RCSS01000163">
    <property type="protein sequence ID" value="RVD92679.1"/>
    <property type="molecule type" value="Genomic_DNA"/>
</dbReference>
<protein>
    <submittedName>
        <fullName evidence="10">Cyclin-dependent kinase 9 kinase</fullName>
    </submittedName>
</protein>
<evidence type="ECO:0000256" key="6">
    <source>
        <dbReference type="ARBA" id="ARBA00022840"/>
    </source>
</evidence>
<dbReference type="SUPFAM" id="SSF56112">
    <property type="entry name" value="Protein kinase-like (PK-like)"/>
    <property type="match status" value="1"/>
</dbReference>
<keyword evidence="4" id="KW-0547">Nucleotide-binding</keyword>
<sequence length="272" mass="31484">MKKNKKFLSRELIDSYENKKGWLTGFRNIIDKSIFKIVGVESKDDNLEQSKVIIKEDNKIIKEKEEIKNLTQTYKNYARKESFNKINGNSEDKIEEIKKIFKQIVEGMVYLKNQNILHRDLKTANILVNEELEIKIADFGLAKYKINKYNTPGVVTLWYRAPEILLSSCAYDFSSDVWSLGCILAEMMLRKPIFQGNCVLTQLESITYALGTLNEHSFSEIDKLPDYGKVMLLQSPNHFDEIMSDCDKEGVSLLKKILVLDPKKRISLENIL</sequence>
<comment type="subcellular location">
    <subcellularLocation>
        <location evidence="1">Nucleus</location>
    </subcellularLocation>
</comment>
<dbReference type="InterPro" id="IPR011009">
    <property type="entry name" value="Kinase-like_dom_sf"/>
</dbReference>
<dbReference type="PROSITE" id="PS00108">
    <property type="entry name" value="PROTEIN_KINASE_ST"/>
    <property type="match status" value="1"/>
</dbReference>
<dbReference type="Gene3D" id="1.10.510.10">
    <property type="entry name" value="Transferase(Phosphotransferase) domain 1"/>
    <property type="match status" value="1"/>
</dbReference>
<keyword evidence="6" id="KW-0067">ATP-binding</keyword>
<gene>
    <name evidence="10" type="ORF">TUBRATIS_008100</name>
</gene>
<dbReference type="InterPro" id="IPR008271">
    <property type="entry name" value="Ser/Thr_kinase_AS"/>
</dbReference>
<organism evidence="10 11">
    <name type="scientific">Tubulinosema ratisbonensis</name>
    <dbReference type="NCBI Taxonomy" id="291195"/>
    <lineage>
        <taxon>Eukaryota</taxon>
        <taxon>Fungi</taxon>
        <taxon>Fungi incertae sedis</taxon>
        <taxon>Microsporidia</taxon>
        <taxon>Tubulinosematoidea</taxon>
        <taxon>Tubulinosematidae</taxon>
        <taxon>Tubulinosema</taxon>
    </lineage>
</organism>
<dbReference type="OrthoDB" id="28397at2759"/>
<evidence type="ECO:0000256" key="1">
    <source>
        <dbReference type="ARBA" id="ARBA00004123"/>
    </source>
</evidence>
<dbReference type="Proteomes" id="UP000282876">
    <property type="component" value="Unassembled WGS sequence"/>
</dbReference>
<evidence type="ECO:0000256" key="7">
    <source>
        <dbReference type="ARBA" id="ARBA00023242"/>
    </source>
</evidence>
<dbReference type="VEuPathDB" id="MicrosporidiaDB:TUBRATIS_008100"/>
<dbReference type="PROSITE" id="PS50011">
    <property type="entry name" value="PROTEIN_KINASE_DOM"/>
    <property type="match status" value="1"/>
</dbReference>
<evidence type="ECO:0000313" key="10">
    <source>
        <dbReference type="EMBL" id="RVD92679.1"/>
    </source>
</evidence>
<keyword evidence="3" id="KW-0808">Transferase</keyword>
<evidence type="ECO:0000259" key="9">
    <source>
        <dbReference type="PROSITE" id="PS50011"/>
    </source>
</evidence>
<dbReference type="GO" id="GO:0004674">
    <property type="term" value="F:protein serine/threonine kinase activity"/>
    <property type="evidence" value="ECO:0007669"/>
    <property type="project" value="UniProtKB-KW"/>
</dbReference>
<evidence type="ECO:0000256" key="2">
    <source>
        <dbReference type="ARBA" id="ARBA00022527"/>
    </source>
</evidence>
<dbReference type="AlphaFoldDB" id="A0A437ANJ2"/>
<dbReference type="FunFam" id="1.10.510.10:FF:000624">
    <property type="entry name" value="Mitogen-activated protein kinase"/>
    <property type="match status" value="1"/>
</dbReference>
<dbReference type="GO" id="GO:0005634">
    <property type="term" value="C:nucleus"/>
    <property type="evidence" value="ECO:0007669"/>
    <property type="project" value="UniProtKB-SubCell"/>
</dbReference>
<evidence type="ECO:0000256" key="3">
    <source>
        <dbReference type="ARBA" id="ARBA00022679"/>
    </source>
</evidence>
<dbReference type="STRING" id="291195.A0A437ANJ2"/>
<dbReference type="SMART" id="SM00220">
    <property type="entry name" value="S_TKc"/>
    <property type="match status" value="1"/>
</dbReference>
<dbReference type="PANTHER" id="PTHR24055">
    <property type="entry name" value="MITOGEN-ACTIVATED PROTEIN KINASE"/>
    <property type="match status" value="1"/>
</dbReference>
<comment type="caution">
    <text evidence="10">The sequence shown here is derived from an EMBL/GenBank/DDBJ whole genome shotgun (WGS) entry which is preliminary data.</text>
</comment>
<dbReference type="Pfam" id="PF00069">
    <property type="entry name" value="Pkinase"/>
    <property type="match status" value="1"/>
</dbReference>
<feature type="coiled-coil region" evidence="8">
    <location>
        <begin position="53"/>
        <end position="80"/>
    </location>
</feature>
<evidence type="ECO:0000313" key="11">
    <source>
        <dbReference type="Proteomes" id="UP000282876"/>
    </source>
</evidence>
<evidence type="ECO:0000256" key="8">
    <source>
        <dbReference type="SAM" id="Coils"/>
    </source>
</evidence>
<keyword evidence="2" id="KW-0723">Serine/threonine-protein kinase</keyword>
<keyword evidence="7" id="KW-0539">Nucleus</keyword>
<feature type="domain" description="Protein kinase" evidence="9">
    <location>
        <begin position="1"/>
        <end position="272"/>
    </location>
</feature>
<evidence type="ECO:0000256" key="4">
    <source>
        <dbReference type="ARBA" id="ARBA00022741"/>
    </source>
</evidence>
<name>A0A437ANJ2_9MICR</name>
<keyword evidence="8" id="KW-0175">Coiled coil</keyword>
<proteinExistence type="predicted"/>
<accession>A0A437ANJ2</accession>
<reference evidence="10 11" key="1">
    <citation type="submission" date="2018-10" db="EMBL/GenBank/DDBJ databases">
        <title>Draft genome sequence of the microsporidian Tubulinosema ratisbonensis.</title>
        <authorList>
            <person name="Polonais V."/>
            <person name="Peyretaillade E."/>
            <person name="Niehus S."/>
            <person name="Wawrzyniak I."/>
            <person name="Franchet A."/>
            <person name="Gaspin C."/>
            <person name="Reichstadt M."/>
            <person name="Belser C."/>
            <person name="Labadie K."/>
            <person name="Delbac F."/>
            <person name="Ferrandon D."/>
        </authorList>
    </citation>
    <scope>NUCLEOTIDE SEQUENCE [LARGE SCALE GENOMIC DNA]</scope>
    <source>
        <strain evidence="10 11">Franzen</strain>
    </source>
</reference>
<dbReference type="GO" id="GO:0005524">
    <property type="term" value="F:ATP binding"/>
    <property type="evidence" value="ECO:0007669"/>
    <property type="project" value="UniProtKB-KW"/>
</dbReference>
<evidence type="ECO:0000256" key="5">
    <source>
        <dbReference type="ARBA" id="ARBA00022777"/>
    </source>
</evidence>